<dbReference type="GO" id="GO:0003700">
    <property type="term" value="F:DNA-binding transcription factor activity"/>
    <property type="evidence" value="ECO:0007669"/>
    <property type="project" value="InterPro"/>
</dbReference>
<dbReference type="RefSeq" id="WP_118998960.1">
    <property type="nucleotide sequence ID" value="NZ_QWGP01000001.1"/>
</dbReference>
<dbReference type="InterPro" id="IPR018060">
    <property type="entry name" value="HTH_AraC"/>
</dbReference>
<dbReference type="SMART" id="SM00342">
    <property type="entry name" value="HTH_ARAC"/>
    <property type="match status" value="1"/>
</dbReference>
<dbReference type="PANTHER" id="PTHR43436:SF1">
    <property type="entry name" value="TRANSCRIPTIONAL REGULATORY PROTEIN"/>
    <property type="match status" value="1"/>
</dbReference>
<dbReference type="InterPro" id="IPR009594">
    <property type="entry name" value="Tscrpt_reg_HTH_AraC_N"/>
</dbReference>
<evidence type="ECO:0000256" key="1">
    <source>
        <dbReference type="ARBA" id="ARBA00023015"/>
    </source>
</evidence>
<keyword evidence="1" id="KW-0805">Transcription regulation</keyword>
<dbReference type="AlphaFoldDB" id="A0AAX1US03"/>
<organism evidence="5 6">
    <name type="scientific">Cereibacter sphaeroides</name>
    <name type="common">Rhodobacter sphaeroides</name>
    <dbReference type="NCBI Taxonomy" id="1063"/>
    <lineage>
        <taxon>Bacteria</taxon>
        <taxon>Pseudomonadati</taxon>
        <taxon>Pseudomonadota</taxon>
        <taxon>Alphaproteobacteria</taxon>
        <taxon>Rhodobacterales</taxon>
        <taxon>Paracoccaceae</taxon>
        <taxon>Cereibacter</taxon>
    </lineage>
</organism>
<dbReference type="SUPFAM" id="SSF46689">
    <property type="entry name" value="Homeodomain-like"/>
    <property type="match status" value="2"/>
</dbReference>
<evidence type="ECO:0000313" key="6">
    <source>
        <dbReference type="Proteomes" id="UP000266305"/>
    </source>
</evidence>
<proteinExistence type="predicted"/>
<feature type="domain" description="HTH araC/xylS-type" evidence="4">
    <location>
        <begin position="192"/>
        <end position="290"/>
    </location>
</feature>
<dbReference type="InterPro" id="IPR018062">
    <property type="entry name" value="HTH_AraC-typ_CS"/>
</dbReference>
<dbReference type="Proteomes" id="UP000266305">
    <property type="component" value="Unassembled WGS sequence"/>
</dbReference>
<evidence type="ECO:0000256" key="2">
    <source>
        <dbReference type="ARBA" id="ARBA00023125"/>
    </source>
</evidence>
<sequence length="303" mass="33255">MDGSRLDRLKRLTREQWDRHGRQGPLEGLRISCETAPTGPIHTVYDPSFCVVLQGAKTSRLGDRAFRYDAGKCLIASLEVPIRAEITEAAPGAPYLAFALTLDPATVADLILGQGGLPMEPGMPSPALAVHPLTEELIGPLERLLALPARPQDIPVLAPMIRREIVWRLLTGPQGAALRQIGLADSRMSRIGRAIAWIRDHFAEPLSIERLSGLAGMSPATFHRHFKAATAMTPVQFQKSLRLQEARRLLLSDGADVARVGFAIGYESPSQFSREYRRLFGAPPGRDGVQIRREIRAPSALRL</sequence>
<evidence type="ECO:0000259" key="4">
    <source>
        <dbReference type="PROSITE" id="PS01124"/>
    </source>
</evidence>
<dbReference type="PROSITE" id="PS00041">
    <property type="entry name" value="HTH_ARAC_FAMILY_1"/>
    <property type="match status" value="1"/>
</dbReference>
<protein>
    <submittedName>
        <fullName evidence="5">AraC family transcriptional regulator</fullName>
    </submittedName>
</protein>
<accession>A0AAX1US03</accession>
<dbReference type="EMBL" id="QWGP01000001">
    <property type="protein sequence ID" value="RHZ98541.1"/>
    <property type="molecule type" value="Genomic_DNA"/>
</dbReference>
<dbReference type="PANTHER" id="PTHR43436">
    <property type="entry name" value="ARAC-FAMILY TRANSCRIPTIONAL REGULATOR"/>
    <property type="match status" value="1"/>
</dbReference>
<keyword evidence="2" id="KW-0238">DNA-binding</keyword>
<evidence type="ECO:0000256" key="3">
    <source>
        <dbReference type="ARBA" id="ARBA00023163"/>
    </source>
</evidence>
<dbReference type="Pfam" id="PF12833">
    <property type="entry name" value="HTH_18"/>
    <property type="match status" value="1"/>
</dbReference>
<name>A0AAX1US03_CERSP</name>
<reference evidence="5 6" key="1">
    <citation type="submission" date="2018-08" db="EMBL/GenBank/DDBJ databases">
        <title>Draft genome sequence of Rhodobacter sphaeroides FY.</title>
        <authorList>
            <person name="Rayyan A."/>
            <person name="Meyer T.E."/>
            <person name="Kyndt J.A."/>
        </authorList>
    </citation>
    <scope>NUCLEOTIDE SEQUENCE [LARGE SCALE GENOMIC DNA]</scope>
    <source>
        <strain evidence="5 6">FY</strain>
    </source>
</reference>
<evidence type="ECO:0000313" key="5">
    <source>
        <dbReference type="EMBL" id="RHZ98541.1"/>
    </source>
</evidence>
<dbReference type="Gene3D" id="1.10.10.60">
    <property type="entry name" value="Homeodomain-like"/>
    <property type="match status" value="2"/>
</dbReference>
<dbReference type="PROSITE" id="PS01124">
    <property type="entry name" value="HTH_ARAC_FAMILY_2"/>
    <property type="match status" value="1"/>
</dbReference>
<comment type="caution">
    <text evidence="5">The sequence shown here is derived from an EMBL/GenBank/DDBJ whole genome shotgun (WGS) entry which is preliminary data.</text>
</comment>
<dbReference type="GO" id="GO:0043565">
    <property type="term" value="F:sequence-specific DNA binding"/>
    <property type="evidence" value="ECO:0007669"/>
    <property type="project" value="InterPro"/>
</dbReference>
<gene>
    <name evidence="5" type="ORF">D1114_00170</name>
</gene>
<dbReference type="Pfam" id="PF06719">
    <property type="entry name" value="AraC_N"/>
    <property type="match status" value="1"/>
</dbReference>
<dbReference type="InterPro" id="IPR009057">
    <property type="entry name" value="Homeodomain-like_sf"/>
</dbReference>
<keyword evidence="3" id="KW-0804">Transcription</keyword>